<gene>
    <name evidence="2" type="primary">Haus6_0</name>
    <name evidence="2" type="ORF">HYLPRA_R15418</name>
</gene>
<proteinExistence type="predicted"/>
<feature type="non-terminal residue" evidence="2">
    <location>
        <position position="75"/>
    </location>
</feature>
<feature type="non-terminal residue" evidence="2">
    <location>
        <position position="1"/>
    </location>
</feature>
<evidence type="ECO:0000259" key="1">
    <source>
        <dbReference type="Pfam" id="PF14661"/>
    </source>
</evidence>
<dbReference type="AlphaFoldDB" id="A0A7K5WPM4"/>
<dbReference type="InterPro" id="IPR028163">
    <property type="entry name" value="HAUS_6_N"/>
</dbReference>
<organism evidence="2 3">
    <name type="scientific">Hylia prasina</name>
    <name type="common">green hylia</name>
    <dbReference type="NCBI Taxonomy" id="208073"/>
    <lineage>
        <taxon>Eukaryota</taxon>
        <taxon>Metazoa</taxon>
        <taxon>Chordata</taxon>
        <taxon>Craniata</taxon>
        <taxon>Vertebrata</taxon>
        <taxon>Euteleostomi</taxon>
        <taxon>Archelosauria</taxon>
        <taxon>Archosauria</taxon>
        <taxon>Dinosauria</taxon>
        <taxon>Saurischia</taxon>
        <taxon>Theropoda</taxon>
        <taxon>Coelurosauria</taxon>
        <taxon>Aves</taxon>
        <taxon>Neognathae</taxon>
        <taxon>Neoaves</taxon>
        <taxon>Telluraves</taxon>
        <taxon>Australaves</taxon>
        <taxon>Passeriformes</taxon>
        <taxon>Sylvioidea</taxon>
        <taxon>Sylviidae</taxon>
        <taxon>Acrocephalinae</taxon>
        <taxon>Hylia</taxon>
    </lineage>
</organism>
<protein>
    <submittedName>
        <fullName evidence="2">HAUS6 protein</fullName>
    </submittedName>
</protein>
<sequence>GPKFVHMVYCFARYIMIEDMKKLSVGTGIPFAEAVMWTPEDMYMANARHRVAYNKLLQVLQRKVFVIQEYKKKAQ</sequence>
<name>A0A7K5WPM4_9SYLV</name>
<accession>A0A7K5WPM4</accession>
<reference evidence="2 3" key="1">
    <citation type="submission" date="2019-09" db="EMBL/GenBank/DDBJ databases">
        <title>Bird 10,000 Genomes (B10K) Project - Family phase.</title>
        <authorList>
            <person name="Zhang G."/>
        </authorList>
    </citation>
    <scope>NUCLEOTIDE SEQUENCE [LARGE SCALE GENOMIC DNA]</scope>
    <source>
        <strain evidence="2">B10K-DU-001-70</strain>
        <tissue evidence="2">Muscle</tissue>
    </source>
</reference>
<dbReference type="Proteomes" id="UP000557268">
    <property type="component" value="Unassembled WGS sequence"/>
</dbReference>
<keyword evidence="3" id="KW-1185">Reference proteome</keyword>
<dbReference type="EMBL" id="VYXD01012608">
    <property type="protein sequence ID" value="NWU42541.1"/>
    <property type="molecule type" value="Genomic_DNA"/>
</dbReference>
<dbReference type="Pfam" id="PF14661">
    <property type="entry name" value="HAUS6_N"/>
    <property type="match status" value="1"/>
</dbReference>
<evidence type="ECO:0000313" key="3">
    <source>
        <dbReference type="Proteomes" id="UP000557268"/>
    </source>
</evidence>
<comment type="caution">
    <text evidence="2">The sequence shown here is derived from an EMBL/GenBank/DDBJ whole genome shotgun (WGS) entry which is preliminary data.</text>
</comment>
<feature type="domain" description="HAUS augmin-like complex subunit 6 N-terminal" evidence="1">
    <location>
        <begin position="1"/>
        <end position="75"/>
    </location>
</feature>
<evidence type="ECO:0000313" key="2">
    <source>
        <dbReference type="EMBL" id="NWU42541.1"/>
    </source>
</evidence>